<evidence type="ECO:0000313" key="3">
    <source>
        <dbReference type="Proteomes" id="UP000629468"/>
    </source>
</evidence>
<feature type="region of interest" description="Disordered" evidence="1">
    <location>
        <begin position="232"/>
        <end position="252"/>
    </location>
</feature>
<evidence type="ECO:0008006" key="4">
    <source>
        <dbReference type="Google" id="ProtNLM"/>
    </source>
</evidence>
<feature type="region of interest" description="Disordered" evidence="1">
    <location>
        <begin position="1"/>
        <end position="191"/>
    </location>
</feature>
<organism evidence="2 3">
    <name type="scientific">Agaricus bisporus var. burnettii</name>
    <dbReference type="NCBI Taxonomy" id="192524"/>
    <lineage>
        <taxon>Eukaryota</taxon>
        <taxon>Fungi</taxon>
        <taxon>Dikarya</taxon>
        <taxon>Basidiomycota</taxon>
        <taxon>Agaricomycotina</taxon>
        <taxon>Agaricomycetes</taxon>
        <taxon>Agaricomycetidae</taxon>
        <taxon>Agaricales</taxon>
        <taxon>Agaricineae</taxon>
        <taxon>Agaricaceae</taxon>
        <taxon>Agaricus</taxon>
    </lineage>
</organism>
<evidence type="ECO:0000256" key="1">
    <source>
        <dbReference type="SAM" id="MobiDB-lite"/>
    </source>
</evidence>
<feature type="compositionally biased region" description="Polar residues" evidence="1">
    <location>
        <begin position="296"/>
        <end position="318"/>
    </location>
</feature>
<protein>
    <recommendedName>
        <fullName evidence="4">MIT domain-containing protein</fullName>
    </recommendedName>
</protein>
<feature type="compositionally biased region" description="Low complexity" evidence="1">
    <location>
        <begin position="131"/>
        <end position="144"/>
    </location>
</feature>
<dbReference type="PANTHER" id="PTHR37327">
    <property type="entry name" value="CHROMOSOME 1, WHOLE GENOME SHOTGUN SEQUENCE"/>
    <property type="match status" value="1"/>
</dbReference>
<evidence type="ECO:0000313" key="2">
    <source>
        <dbReference type="EMBL" id="KAF7784487.1"/>
    </source>
</evidence>
<dbReference type="EMBL" id="JABXXO010000001">
    <property type="protein sequence ID" value="KAF7784487.1"/>
    <property type="molecule type" value="Genomic_DNA"/>
</dbReference>
<dbReference type="AlphaFoldDB" id="A0A8H7FB13"/>
<feature type="region of interest" description="Disordered" evidence="1">
    <location>
        <begin position="371"/>
        <end position="674"/>
    </location>
</feature>
<feature type="compositionally biased region" description="Low complexity" evidence="1">
    <location>
        <begin position="527"/>
        <end position="541"/>
    </location>
</feature>
<accession>A0A8H7FB13</accession>
<feature type="compositionally biased region" description="Pro residues" evidence="1">
    <location>
        <begin position="410"/>
        <end position="426"/>
    </location>
</feature>
<dbReference type="PANTHER" id="PTHR37327:SF1">
    <property type="entry name" value="MICROTUBULE INTERACTING AND TRANSPORT DOMAIN-CONTAINING PROTEIN"/>
    <property type="match status" value="1"/>
</dbReference>
<feature type="compositionally biased region" description="Polar residues" evidence="1">
    <location>
        <begin position="598"/>
        <end position="615"/>
    </location>
</feature>
<feature type="compositionally biased region" description="Basic and acidic residues" evidence="1">
    <location>
        <begin position="232"/>
        <end position="243"/>
    </location>
</feature>
<feature type="compositionally biased region" description="Polar residues" evidence="1">
    <location>
        <begin position="20"/>
        <end position="29"/>
    </location>
</feature>
<proteinExistence type="predicted"/>
<name>A0A8H7FB13_AGABI</name>
<feature type="compositionally biased region" description="Pro residues" evidence="1">
    <location>
        <begin position="60"/>
        <end position="72"/>
    </location>
</feature>
<gene>
    <name evidence="2" type="ORF">Agabi119p4_652</name>
</gene>
<feature type="compositionally biased region" description="Low complexity" evidence="1">
    <location>
        <begin position="112"/>
        <end position="123"/>
    </location>
</feature>
<reference evidence="2 3" key="1">
    <citation type="journal article" name="Sci. Rep.">
        <title>Telomere-to-telomere assembled and centromere annotated genomes of the two main subspecies of the button mushroom Agaricus bisporus reveal especially polymorphic chromosome ends.</title>
        <authorList>
            <person name="Sonnenberg A.S.M."/>
            <person name="Sedaghat-Telgerd N."/>
            <person name="Lavrijssen B."/>
            <person name="Ohm R.A."/>
            <person name="Hendrickx P.M."/>
            <person name="Scholtmeijer K."/>
            <person name="Baars J.J.P."/>
            <person name="van Peer A."/>
        </authorList>
    </citation>
    <scope>NUCLEOTIDE SEQUENCE [LARGE SCALE GENOMIC DNA]</scope>
    <source>
        <strain evidence="2 3">H119_p4</strain>
    </source>
</reference>
<sequence>MQIERDPRMNPHQAHAEWMDQSQPHVSYTSSAPTASAPSAPSLSAIAQRRRSSAAHIRPAAPPPNLPIPSLPPASATSLASSSTPNSHGIAFHSGKQQTDVRETRSSSFTRPSNSANPSAAASFSQIRETSSAPASQSPLQAAAETDDLPDLPPSFFPPSSTRMPEQHHDHRRSQHLSPPSTEHRPSSRKALTRALELAREAVQLDSTNEDPEAAVNAYARSVALLSEVMERVRRGEDSTESRRGRRRRSVAAQEEEVRRLQNIHDTYADRMNILSIIYSIPPVPYSGPSLYPPSHSASSTHTNTPIHSGQPSTENSPQIPPASFAGTRLQDDPYNGIEYSYDDVTDVSQPVGSSITLDGSVLIDSLVSGLPSSSSQHPYATTPHHIFQPPQQTVSASVSRPTRPRAPSQLPPAQPPPTNSLPPAPATIAESHSDATYAHSISRSETKYPSDSAPRGLSSLGTLEEEDTAVPPGYTDATMSNPKSSKRDSHPLPPIPSPTSSADTTDTPRTSIHISKGPASPRHGNATPSRSRRPSIAARPEPQTSTAAQSVPILNPTSQGTIHQRRTKTSVPSRPGSPDSNVSAGSVLKQVQPPLLPTQSTNSQTGRTRSSSQPGRRPSVINATLEQRPPLPPSAGSNGLTGRKPSFPSKLVPNPPSLSALSQGETMSPPMGTPMLPPLVPPVSVGIVPFVPASAPLPTPPSDPLRQPYFMMNLLAASMMSPTGGYITRRLHVPSEVWTIPGVKLANIAEKIRVLEILQGALEDLQLTSSEYFGAGNVSSGMAMGIGSIGGKEANAWLAKLDDFSNICDGIVANFGKKLGVGESFALKKITWSHKLSRRFDKLTNGKNNVDSPTAYMYNLKKLLQNSQLLDEHTKAIWAQPVAPAYSGFPGDTKTSTEQKLKRASEFFTSVVLTFVIRDLALLLDKYVKRSEKVLEE</sequence>
<comment type="caution">
    <text evidence="2">The sequence shown here is derived from an EMBL/GenBank/DDBJ whole genome shotgun (WGS) entry which is preliminary data.</text>
</comment>
<dbReference type="Proteomes" id="UP000629468">
    <property type="component" value="Unassembled WGS sequence"/>
</dbReference>
<feature type="compositionally biased region" description="Basic and acidic residues" evidence="1">
    <location>
        <begin position="1"/>
        <end position="18"/>
    </location>
</feature>
<feature type="compositionally biased region" description="Polar residues" evidence="1">
    <location>
        <begin position="390"/>
        <end position="401"/>
    </location>
</feature>
<feature type="compositionally biased region" description="Low complexity" evidence="1">
    <location>
        <begin position="499"/>
        <end position="512"/>
    </location>
</feature>
<feature type="region of interest" description="Disordered" evidence="1">
    <location>
        <begin position="292"/>
        <end position="338"/>
    </location>
</feature>
<feature type="compositionally biased region" description="Low complexity" evidence="1">
    <location>
        <begin position="30"/>
        <end position="47"/>
    </location>
</feature>
<feature type="compositionally biased region" description="Low complexity" evidence="1">
    <location>
        <begin position="73"/>
        <end position="87"/>
    </location>
</feature>